<sequence length="385" mass="41379">MRKFHVLTCLFLLFLASCSKQFEKSKQNPAEQYNEDDTTAVRLLTTGSATIDVFPVRGLHNTGYDHSLDGGSKASWNCNRGYSNSDFVGGDHLGIDIWAAEGTPVAATVGGTLTLVGWSDYSGNKVTIKTSTGWYHFFCHLKSIASGMVNGKVVKAGDIIGYVGKTGTASNGVIHLHYSLYPDGVYNNAINPWSLLYAKELNVCATPTPTIKVLDDFSKGVGHFTTQPTYSGSTVGIATTSTAQHYVDGDHTHLQLNLVDNTSVTTAWRVRMLSAEGTPASNVSFSKNGIVKLWLKTSNAVSGATVQIYLDDSDGTEGSVTLPVINDGEWHGYIFDLTAWDGVNVSGGNGVLDAANLTLDAIVLNSPNRSGTWTAYIDDVEWQSK</sequence>
<feature type="domain" description="M23ase beta-sheet core" evidence="2">
    <location>
        <begin position="91"/>
        <end position="186"/>
    </location>
</feature>
<feature type="signal peptide" evidence="1">
    <location>
        <begin position="1"/>
        <end position="21"/>
    </location>
</feature>
<accession>A0ABS3Z7S3</accession>
<dbReference type="PROSITE" id="PS51257">
    <property type="entry name" value="PROKAR_LIPOPROTEIN"/>
    <property type="match status" value="1"/>
</dbReference>
<dbReference type="InterPro" id="IPR011055">
    <property type="entry name" value="Dup_hybrid_motif"/>
</dbReference>
<keyword evidence="1" id="KW-0732">Signal</keyword>
<feature type="chain" id="PRO_5045481451" evidence="1">
    <location>
        <begin position="22"/>
        <end position="385"/>
    </location>
</feature>
<keyword evidence="4" id="KW-1185">Reference proteome</keyword>
<gene>
    <name evidence="3" type="ORF">J7I42_34795</name>
</gene>
<evidence type="ECO:0000313" key="4">
    <source>
        <dbReference type="Proteomes" id="UP000677244"/>
    </source>
</evidence>
<dbReference type="PANTHER" id="PTHR21666:SF268">
    <property type="entry name" value="PEPTIDASE M23 DOMAIN-CONTAINING PROTEIN"/>
    <property type="match status" value="1"/>
</dbReference>
<protein>
    <submittedName>
        <fullName evidence="3">M23 family metallopeptidase</fullName>
    </submittedName>
</protein>
<dbReference type="InterPro" id="IPR050570">
    <property type="entry name" value="Cell_wall_metabolism_enzyme"/>
</dbReference>
<dbReference type="EMBL" id="JAGHKO010000024">
    <property type="protein sequence ID" value="MBO9205511.1"/>
    <property type="molecule type" value="Genomic_DNA"/>
</dbReference>
<evidence type="ECO:0000256" key="1">
    <source>
        <dbReference type="SAM" id="SignalP"/>
    </source>
</evidence>
<dbReference type="Gene3D" id="2.70.70.10">
    <property type="entry name" value="Glucose Permease (Domain IIA)"/>
    <property type="match status" value="1"/>
</dbReference>
<name>A0ABS3Z7S3_9BACT</name>
<dbReference type="Gene3D" id="2.60.120.430">
    <property type="entry name" value="Galactose-binding lectin"/>
    <property type="match status" value="1"/>
</dbReference>
<dbReference type="InterPro" id="IPR016047">
    <property type="entry name" value="M23ase_b-sheet_dom"/>
</dbReference>
<comment type="caution">
    <text evidence="3">The sequence shown here is derived from an EMBL/GenBank/DDBJ whole genome shotgun (WGS) entry which is preliminary data.</text>
</comment>
<evidence type="ECO:0000313" key="3">
    <source>
        <dbReference type="EMBL" id="MBO9205511.1"/>
    </source>
</evidence>
<dbReference type="RefSeq" id="WP_209145143.1">
    <property type="nucleotide sequence ID" value="NZ_JAGHKO010000024.1"/>
</dbReference>
<dbReference type="Pfam" id="PF01551">
    <property type="entry name" value="Peptidase_M23"/>
    <property type="match status" value="1"/>
</dbReference>
<proteinExistence type="predicted"/>
<organism evidence="3 4">
    <name type="scientific">Niastella soli</name>
    <dbReference type="NCBI Taxonomy" id="2821487"/>
    <lineage>
        <taxon>Bacteria</taxon>
        <taxon>Pseudomonadati</taxon>
        <taxon>Bacteroidota</taxon>
        <taxon>Chitinophagia</taxon>
        <taxon>Chitinophagales</taxon>
        <taxon>Chitinophagaceae</taxon>
        <taxon>Niastella</taxon>
    </lineage>
</organism>
<dbReference type="PANTHER" id="PTHR21666">
    <property type="entry name" value="PEPTIDASE-RELATED"/>
    <property type="match status" value="1"/>
</dbReference>
<evidence type="ECO:0000259" key="2">
    <source>
        <dbReference type="Pfam" id="PF01551"/>
    </source>
</evidence>
<reference evidence="3 4" key="1">
    <citation type="submission" date="2021-03" db="EMBL/GenBank/DDBJ databases">
        <title>Assistant Professor.</title>
        <authorList>
            <person name="Huq M.A."/>
        </authorList>
    </citation>
    <scope>NUCLEOTIDE SEQUENCE [LARGE SCALE GENOMIC DNA]</scope>
    <source>
        <strain evidence="3 4">MAH-29</strain>
    </source>
</reference>
<dbReference type="CDD" id="cd12797">
    <property type="entry name" value="M23_peptidase"/>
    <property type="match status" value="1"/>
</dbReference>
<dbReference type="SUPFAM" id="SSF51261">
    <property type="entry name" value="Duplicated hybrid motif"/>
    <property type="match status" value="1"/>
</dbReference>
<dbReference type="Proteomes" id="UP000677244">
    <property type="component" value="Unassembled WGS sequence"/>
</dbReference>